<dbReference type="AlphaFoldDB" id="A0A369MPZ5"/>
<proteinExistence type="predicted"/>
<dbReference type="Proteomes" id="UP000253970">
    <property type="component" value="Unassembled WGS sequence"/>
</dbReference>
<protein>
    <submittedName>
        <fullName evidence="1">Addiction module toxin RelE</fullName>
    </submittedName>
</protein>
<dbReference type="InterPro" id="IPR035093">
    <property type="entry name" value="RelE/ParE_toxin_dom_sf"/>
</dbReference>
<dbReference type="Gene3D" id="3.30.2310.20">
    <property type="entry name" value="RelE-like"/>
    <property type="match status" value="1"/>
</dbReference>
<name>A0A369MPZ5_EGGLN</name>
<dbReference type="SUPFAM" id="SSF143011">
    <property type="entry name" value="RelE-like"/>
    <property type="match status" value="1"/>
</dbReference>
<accession>A0A369MPZ5</accession>
<comment type="caution">
    <text evidence="1">The sequence shown here is derived from an EMBL/GenBank/DDBJ whole genome shotgun (WGS) entry which is preliminary data.</text>
</comment>
<reference evidence="1 2" key="1">
    <citation type="journal article" date="2018" name="Elife">
        <title>Discovery and characterization of a prevalent human gut bacterial enzyme sufficient for the inactivation of a family of plant toxins.</title>
        <authorList>
            <person name="Koppel N."/>
            <person name="Bisanz J.E."/>
            <person name="Pandelia M.E."/>
            <person name="Turnbaugh P.J."/>
            <person name="Balskus E.P."/>
        </authorList>
    </citation>
    <scope>NUCLEOTIDE SEQUENCE [LARGE SCALE GENOMIC DNA]</scope>
    <source>
        <strain evidence="1 2">W1 BHI 6</strain>
    </source>
</reference>
<dbReference type="RefSeq" id="WP_114532551.1">
    <property type="nucleotide sequence ID" value="NZ_JADNER010000001.1"/>
</dbReference>
<organism evidence="1 2">
    <name type="scientific">Eggerthella lenta</name>
    <name type="common">Eubacterium lentum</name>
    <dbReference type="NCBI Taxonomy" id="84112"/>
    <lineage>
        <taxon>Bacteria</taxon>
        <taxon>Bacillati</taxon>
        <taxon>Actinomycetota</taxon>
        <taxon>Coriobacteriia</taxon>
        <taxon>Eggerthellales</taxon>
        <taxon>Eggerthellaceae</taxon>
        <taxon>Eggerthella</taxon>
    </lineage>
</organism>
<evidence type="ECO:0000313" key="2">
    <source>
        <dbReference type="Proteomes" id="UP000253970"/>
    </source>
</evidence>
<gene>
    <name evidence="1" type="ORF">C1875_01655</name>
</gene>
<evidence type="ECO:0000313" key="1">
    <source>
        <dbReference type="EMBL" id="RDB73588.1"/>
    </source>
</evidence>
<dbReference type="EMBL" id="PPTU01000001">
    <property type="protein sequence ID" value="RDB73588.1"/>
    <property type="molecule type" value="Genomic_DNA"/>
</dbReference>
<sequence length="110" mass="12387">MTGRFVLRFFNRDALKEYKSLDGSVRKLVDLGLAKLRVRADEIGKPLRGELSGCRELKYREAGIRVVYRIVGENVEIVEIVAIGARDKGKVFAVASRRLDTGFENDDIDS</sequence>